<sequence length="152" mass="17198">MLRGVSAISPDAKGRVALPKRYREELDAVCDGVFVCTIDHQLPCLLLYPLPEWERIEAKLSRLSSLNPAERRLQRLLLGHAFECEMDGQGRILIAPTLRDYAGLNGKAMLVGQLNKFEIWNSDKWQQQIDQDIQHQAESAEALSDRLSNLSL</sequence>
<dbReference type="OrthoDB" id="9807753at2"/>
<dbReference type="InterPro" id="IPR003444">
    <property type="entry name" value="MraZ"/>
</dbReference>
<dbReference type="PROSITE" id="PS51740">
    <property type="entry name" value="SPOVT_ABRB"/>
    <property type="match status" value="2"/>
</dbReference>
<evidence type="ECO:0000256" key="5">
    <source>
        <dbReference type="ARBA" id="ARBA00023125"/>
    </source>
</evidence>
<accession>A0A128EUM9</accession>
<dbReference type="NCBIfam" id="TIGR00242">
    <property type="entry name" value="division/cell wall cluster transcriptional repressor MraZ"/>
    <property type="match status" value="1"/>
</dbReference>
<dbReference type="GO" id="GO:0003700">
    <property type="term" value="F:DNA-binding transcription factor activity"/>
    <property type="evidence" value="ECO:0007669"/>
    <property type="project" value="UniProtKB-UniRule"/>
</dbReference>
<dbReference type="InterPro" id="IPR035642">
    <property type="entry name" value="MraZ_N"/>
</dbReference>
<keyword evidence="3" id="KW-0677">Repeat</keyword>
<keyword evidence="4 7" id="KW-0805">Transcription regulation</keyword>
<protein>
    <recommendedName>
        <fullName evidence="1 7">Transcriptional regulator MraZ</fullName>
    </recommendedName>
</protein>
<gene>
    <name evidence="7 9" type="primary">mraZ</name>
    <name evidence="9" type="ORF">GMA8713_00513</name>
</gene>
<dbReference type="CDD" id="cd16321">
    <property type="entry name" value="MraZ_C"/>
    <property type="match status" value="1"/>
</dbReference>
<evidence type="ECO:0000256" key="1">
    <source>
        <dbReference type="ARBA" id="ARBA00013860"/>
    </source>
</evidence>
<evidence type="ECO:0000313" key="10">
    <source>
        <dbReference type="Proteomes" id="UP000073601"/>
    </source>
</evidence>
<dbReference type="InterPro" id="IPR007159">
    <property type="entry name" value="SpoVT-AbrB_dom"/>
</dbReference>
<dbReference type="Pfam" id="PF02381">
    <property type="entry name" value="MraZ"/>
    <property type="match status" value="2"/>
</dbReference>
<dbReference type="PANTHER" id="PTHR34701:SF1">
    <property type="entry name" value="TRANSCRIPTIONAL REGULATOR MRAZ"/>
    <property type="match status" value="1"/>
</dbReference>
<dbReference type="GO" id="GO:0000976">
    <property type="term" value="F:transcription cis-regulatory region binding"/>
    <property type="evidence" value="ECO:0007669"/>
    <property type="project" value="TreeGrafter"/>
</dbReference>
<comment type="subcellular location">
    <subcellularLocation>
        <location evidence="7">Cytoplasm</location>
        <location evidence="7">Nucleoid</location>
    </subcellularLocation>
</comment>
<comment type="subunit">
    <text evidence="7">Forms oligomers.</text>
</comment>
<dbReference type="EMBL" id="FIZY01000003">
    <property type="protein sequence ID" value="CZF78292.1"/>
    <property type="molecule type" value="Genomic_DNA"/>
</dbReference>
<dbReference type="GO" id="GO:0005737">
    <property type="term" value="C:cytoplasm"/>
    <property type="evidence" value="ECO:0007669"/>
    <property type="project" value="UniProtKB-UniRule"/>
</dbReference>
<evidence type="ECO:0000313" key="9">
    <source>
        <dbReference type="EMBL" id="CZF78292.1"/>
    </source>
</evidence>
<dbReference type="InterPro" id="IPR020603">
    <property type="entry name" value="MraZ_dom"/>
</dbReference>
<evidence type="ECO:0000259" key="8">
    <source>
        <dbReference type="PROSITE" id="PS51740"/>
    </source>
</evidence>
<evidence type="ECO:0000256" key="7">
    <source>
        <dbReference type="HAMAP-Rule" id="MF_01008"/>
    </source>
</evidence>
<name>A0A128EUM9_9GAMM</name>
<evidence type="ECO:0000256" key="2">
    <source>
        <dbReference type="ARBA" id="ARBA00022490"/>
    </source>
</evidence>
<keyword evidence="6 7" id="KW-0804">Transcription</keyword>
<dbReference type="PANTHER" id="PTHR34701">
    <property type="entry name" value="TRANSCRIPTIONAL REGULATOR MRAZ"/>
    <property type="match status" value="1"/>
</dbReference>
<keyword evidence="2 7" id="KW-0963">Cytoplasm</keyword>
<feature type="domain" description="SpoVT-AbrB" evidence="8">
    <location>
        <begin position="5"/>
        <end position="52"/>
    </location>
</feature>
<dbReference type="GO" id="GO:0009295">
    <property type="term" value="C:nucleoid"/>
    <property type="evidence" value="ECO:0007669"/>
    <property type="project" value="UniProtKB-SubCell"/>
</dbReference>
<dbReference type="AlphaFoldDB" id="A0A128EUM9"/>
<organism evidence="9 10">
    <name type="scientific">Grimontia marina</name>
    <dbReference type="NCBI Taxonomy" id="646534"/>
    <lineage>
        <taxon>Bacteria</taxon>
        <taxon>Pseudomonadati</taxon>
        <taxon>Pseudomonadota</taxon>
        <taxon>Gammaproteobacteria</taxon>
        <taxon>Vibrionales</taxon>
        <taxon>Vibrionaceae</taxon>
        <taxon>Grimontia</taxon>
    </lineage>
</organism>
<dbReference type="CDD" id="cd16320">
    <property type="entry name" value="MraZ_N"/>
    <property type="match status" value="1"/>
</dbReference>
<feature type="domain" description="SpoVT-AbrB" evidence="8">
    <location>
        <begin position="81"/>
        <end position="124"/>
    </location>
</feature>
<evidence type="ECO:0000256" key="3">
    <source>
        <dbReference type="ARBA" id="ARBA00022737"/>
    </source>
</evidence>
<keyword evidence="5 7" id="KW-0238">DNA-binding</keyword>
<keyword evidence="10" id="KW-1185">Reference proteome</keyword>
<dbReference type="InterPro" id="IPR038619">
    <property type="entry name" value="MraZ_sf"/>
</dbReference>
<proteinExistence type="inferred from homology"/>
<dbReference type="RefSeq" id="WP_062705443.1">
    <property type="nucleotide sequence ID" value="NZ_CAWRCI010000003.1"/>
</dbReference>
<dbReference type="HAMAP" id="MF_01008">
    <property type="entry name" value="MraZ"/>
    <property type="match status" value="1"/>
</dbReference>
<dbReference type="Gene3D" id="3.40.1550.20">
    <property type="entry name" value="Transcriptional regulator MraZ domain"/>
    <property type="match status" value="1"/>
</dbReference>
<dbReference type="GO" id="GO:2000143">
    <property type="term" value="P:negative regulation of DNA-templated transcription initiation"/>
    <property type="evidence" value="ECO:0007669"/>
    <property type="project" value="TreeGrafter"/>
</dbReference>
<evidence type="ECO:0000256" key="6">
    <source>
        <dbReference type="ARBA" id="ARBA00023163"/>
    </source>
</evidence>
<dbReference type="Proteomes" id="UP000073601">
    <property type="component" value="Unassembled WGS sequence"/>
</dbReference>
<comment type="similarity">
    <text evidence="7">Belongs to the MraZ family.</text>
</comment>
<reference evidence="10" key="1">
    <citation type="submission" date="2016-02" db="EMBL/GenBank/DDBJ databases">
        <authorList>
            <person name="Rodrigo-Torres Lidia"/>
            <person name="Arahal R.David."/>
        </authorList>
    </citation>
    <scope>NUCLEOTIDE SEQUENCE [LARGE SCALE GENOMIC DNA]</scope>
    <source>
        <strain evidence="10">CECT 8713</strain>
    </source>
</reference>
<evidence type="ECO:0000256" key="4">
    <source>
        <dbReference type="ARBA" id="ARBA00023015"/>
    </source>
</evidence>
<dbReference type="InterPro" id="IPR037914">
    <property type="entry name" value="SpoVT-AbrB_sf"/>
</dbReference>
<dbReference type="InterPro" id="IPR035644">
    <property type="entry name" value="MraZ_C"/>
</dbReference>
<dbReference type="SUPFAM" id="SSF89447">
    <property type="entry name" value="AbrB/MazE/MraZ-like"/>
    <property type="match status" value="1"/>
</dbReference>